<feature type="region of interest" description="Disordered" evidence="1">
    <location>
        <begin position="1"/>
        <end position="32"/>
    </location>
</feature>
<dbReference type="GO" id="GO:0016491">
    <property type="term" value="F:oxidoreductase activity"/>
    <property type="evidence" value="ECO:0007669"/>
    <property type="project" value="InterPro"/>
</dbReference>
<dbReference type="InterPro" id="IPR052773">
    <property type="entry name" value="Anaerobic_Peroxidase-Rel"/>
</dbReference>
<proteinExistence type="predicted"/>
<dbReference type="CDD" id="cd01046">
    <property type="entry name" value="Rubrerythrin_like"/>
    <property type="match status" value="1"/>
</dbReference>
<dbReference type="Proteomes" id="UP000001683">
    <property type="component" value="Chromosome"/>
</dbReference>
<dbReference type="SUPFAM" id="SSF47240">
    <property type="entry name" value="Ferritin-like"/>
    <property type="match status" value="1"/>
</dbReference>
<feature type="compositionally biased region" description="Polar residues" evidence="1">
    <location>
        <begin position="1"/>
        <end position="11"/>
    </location>
</feature>
<dbReference type="HOGENOM" id="CLU_113705_0_0_9"/>
<dbReference type="InterPro" id="IPR003251">
    <property type="entry name" value="Rr_diiron-bd_dom"/>
</dbReference>
<feature type="domain" description="Ferritin-like diiron" evidence="2">
    <location>
        <begin position="15"/>
        <end position="143"/>
    </location>
</feature>
<reference evidence="3 4" key="2">
    <citation type="journal article" date="2011" name="J. Bacteriol.">
        <title>Complete genome sequence of the anaerobic, halophilic alkalithermophile Natranaerobius thermophilus JW/NM-WN-LF.</title>
        <authorList>
            <person name="Zhao B."/>
            <person name="Mesbah N.M."/>
            <person name="Dalin E."/>
            <person name="Goodwin L."/>
            <person name="Nolan M."/>
            <person name="Pitluck S."/>
            <person name="Chertkov O."/>
            <person name="Brettin T.S."/>
            <person name="Han J."/>
            <person name="Larimer F.W."/>
            <person name="Land M.L."/>
            <person name="Hauser L."/>
            <person name="Kyrpides N."/>
            <person name="Wiegel J."/>
        </authorList>
    </citation>
    <scope>NUCLEOTIDE SEQUENCE [LARGE SCALE GENOMIC DNA]</scope>
    <source>
        <strain evidence="4">ATCC BAA-1301 / DSM 18059 / JW/NM-WN-LF</strain>
    </source>
</reference>
<dbReference type="OrthoDB" id="9805587at2"/>
<dbReference type="PANTHER" id="PTHR43339:SF1">
    <property type="entry name" value="RUBRERYTHRIN"/>
    <property type="match status" value="1"/>
</dbReference>
<dbReference type="PANTHER" id="PTHR43339">
    <property type="entry name" value="RUBRERYTHRIN-RELATED"/>
    <property type="match status" value="1"/>
</dbReference>
<evidence type="ECO:0000313" key="4">
    <source>
        <dbReference type="Proteomes" id="UP000001683"/>
    </source>
</evidence>
<keyword evidence="4" id="KW-1185">Reference proteome</keyword>
<dbReference type="InterPro" id="IPR009040">
    <property type="entry name" value="Ferritin-like_diiron"/>
</dbReference>
<dbReference type="PROSITE" id="PS50905">
    <property type="entry name" value="FERRITIN_LIKE"/>
    <property type="match status" value="1"/>
</dbReference>
<protein>
    <submittedName>
        <fullName evidence="3">Rubrerythrin</fullName>
    </submittedName>
</protein>
<dbReference type="InterPro" id="IPR045236">
    <property type="entry name" value="RevRr_diiron-bd_dom"/>
</dbReference>
<dbReference type="eggNOG" id="COG1592">
    <property type="taxonomic scope" value="Bacteria"/>
</dbReference>
<dbReference type="STRING" id="457570.Nther_1108"/>
<name>B2A1F1_NATTJ</name>
<evidence type="ECO:0000313" key="3">
    <source>
        <dbReference type="EMBL" id="ACB84691.1"/>
    </source>
</evidence>
<organism evidence="3 4">
    <name type="scientific">Natranaerobius thermophilus (strain ATCC BAA-1301 / DSM 18059 / JW/NM-WN-LF)</name>
    <dbReference type="NCBI Taxonomy" id="457570"/>
    <lineage>
        <taxon>Bacteria</taxon>
        <taxon>Bacillati</taxon>
        <taxon>Bacillota</taxon>
        <taxon>Clostridia</taxon>
        <taxon>Natranaerobiales</taxon>
        <taxon>Natranaerobiaceae</taxon>
        <taxon>Natranaerobius</taxon>
    </lineage>
</organism>
<evidence type="ECO:0000256" key="1">
    <source>
        <dbReference type="SAM" id="MobiDB-lite"/>
    </source>
</evidence>
<accession>B2A1F1</accession>
<sequence length="143" mass="16215">MVEQKNLTTENVLGEAKGSDLERPVKQNFQGETSETGLYLAMARQAQREGYPEIAESLKRIAMEEAEHAARFAELNGMINDSTEENLKEMLEGEIFANQDKKKAAEKAKDQELTETYTYFIESSKDEARHAKMLEGLVNKYFG</sequence>
<dbReference type="InParanoid" id="B2A1F1"/>
<dbReference type="RefSeq" id="WP_012447566.1">
    <property type="nucleotide sequence ID" value="NC_010718.1"/>
</dbReference>
<dbReference type="GO" id="GO:0005506">
    <property type="term" value="F:iron ion binding"/>
    <property type="evidence" value="ECO:0007669"/>
    <property type="project" value="InterPro"/>
</dbReference>
<evidence type="ECO:0000259" key="2">
    <source>
        <dbReference type="PROSITE" id="PS50905"/>
    </source>
</evidence>
<dbReference type="EMBL" id="CP001034">
    <property type="protein sequence ID" value="ACB84691.1"/>
    <property type="molecule type" value="Genomic_DNA"/>
</dbReference>
<dbReference type="Gene3D" id="1.20.1260.10">
    <property type="match status" value="1"/>
</dbReference>
<dbReference type="Pfam" id="PF02915">
    <property type="entry name" value="Rubrerythrin"/>
    <property type="match status" value="1"/>
</dbReference>
<gene>
    <name evidence="3" type="ordered locus">Nther_1108</name>
</gene>
<reference evidence="3 4" key="1">
    <citation type="submission" date="2008-04" db="EMBL/GenBank/DDBJ databases">
        <title>Complete sequence of chromosome of Natranaerobius thermophilus JW/NM-WN-LF.</title>
        <authorList>
            <consortium name="US DOE Joint Genome Institute"/>
            <person name="Copeland A."/>
            <person name="Lucas S."/>
            <person name="Lapidus A."/>
            <person name="Glavina del Rio T."/>
            <person name="Dalin E."/>
            <person name="Tice H."/>
            <person name="Bruce D."/>
            <person name="Goodwin L."/>
            <person name="Pitluck S."/>
            <person name="Chertkov O."/>
            <person name="Brettin T."/>
            <person name="Detter J.C."/>
            <person name="Han C."/>
            <person name="Kuske C.R."/>
            <person name="Schmutz J."/>
            <person name="Larimer F."/>
            <person name="Land M."/>
            <person name="Hauser L."/>
            <person name="Kyrpides N."/>
            <person name="Lykidis A."/>
            <person name="Mesbah N.M."/>
            <person name="Wiegel J."/>
        </authorList>
    </citation>
    <scope>NUCLEOTIDE SEQUENCE [LARGE SCALE GENOMIC DNA]</scope>
    <source>
        <strain evidence="4">ATCC BAA-1301 / DSM 18059 / JW/NM-WN-LF</strain>
    </source>
</reference>
<dbReference type="AlphaFoldDB" id="B2A1F1"/>
<dbReference type="InterPro" id="IPR009078">
    <property type="entry name" value="Ferritin-like_SF"/>
</dbReference>
<dbReference type="KEGG" id="nth:Nther_1108"/>
<dbReference type="InterPro" id="IPR012347">
    <property type="entry name" value="Ferritin-like"/>
</dbReference>